<evidence type="ECO:0000256" key="1">
    <source>
        <dbReference type="SAM" id="MobiDB-lite"/>
    </source>
</evidence>
<protein>
    <recommendedName>
        <fullName evidence="5">TNase-like domain-containing protein</fullName>
    </recommendedName>
</protein>
<comment type="caution">
    <text evidence="3">The sequence shown here is derived from an EMBL/GenBank/DDBJ whole genome shotgun (WGS) entry which is preliminary data.</text>
</comment>
<dbReference type="SUPFAM" id="SSF50199">
    <property type="entry name" value="Staphylococcal nuclease"/>
    <property type="match status" value="1"/>
</dbReference>
<evidence type="ECO:0000256" key="2">
    <source>
        <dbReference type="SAM" id="Phobius"/>
    </source>
</evidence>
<dbReference type="EMBL" id="JAELVR010000010">
    <property type="protein sequence ID" value="MBJ6372741.1"/>
    <property type="molecule type" value="Genomic_DNA"/>
</dbReference>
<dbReference type="RefSeq" id="WP_199025621.1">
    <property type="nucleotide sequence ID" value="NZ_JAELVR010000010.1"/>
</dbReference>
<feature type="transmembrane region" description="Helical" evidence="2">
    <location>
        <begin position="21"/>
        <end position="39"/>
    </location>
</feature>
<sequence>MRRRNSPPSQGWFARIRQRSPLVILVIPAAALLLWMVAFGSDRYPDLFPGLLRDSGTGATASLPRVIRGGDALNSRSGGTSPSAPGRSLSGRVSHVRDGDTIEVAGTPIRIAALDCAEKGTAQGNAATRRMRQLVSGERLDCSLTGRRSYDR</sequence>
<keyword evidence="2" id="KW-0472">Membrane</keyword>
<accession>A0A8J7LWV7</accession>
<dbReference type="Proteomes" id="UP000619079">
    <property type="component" value="Unassembled WGS sequence"/>
</dbReference>
<dbReference type="InterPro" id="IPR035437">
    <property type="entry name" value="SNase_OB-fold_sf"/>
</dbReference>
<keyword evidence="2" id="KW-0812">Transmembrane</keyword>
<evidence type="ECO:0008006" key="5">
    <source>
        <dbReference type="Google" id="ProtNLM"/>
    </source>
</evidence>
<gene>
    <name evidence="3" type="ORF">JF290_14505</name>
</gene>
<organism evidence="3 4">
    <name type="scientific">Sedimentitalea arenosa</name>
    <dbReference type="NCBI Taxonomy" id="2798803"/>
    <lineage>
        <taxon>Bacteria</taxon>
        <taxon>Pseudomonadati</taxon>
        <taxon>Pseudomonadota</taxon>
        <taxon>Alphaproteobacteria</taxon>
        <taxon>Rhodobacterales</taxon>
        <taxon>Paracoccaceae</taxon>
        <taxon>Sedimentitalea</taxon>
    </lineage>
</organism>
<dbReference type="Gene3D" id="2.40.50.90">
    <property type="match status" value="1"/>
</dbReference>
<evidence type="ECO:0000313" key="3">
    <source>
        <dbReference type="EMBL" id="MBJ6372741.1"/>
    </source>
</evidence>
<evidence type="ECO:0000313" key="4">
    <source>
        <dbReference type="Proteomes" id="UP000619079"/>
    </source>
</evidence>
<feature type="region of interest" description="Disordered" evidence="1">
    <location>
        <begin position="67"/>
        <end position="94"/>
    </location>
</feature>
<dbReference type="AlphaFoldDB" id="A0A8J7LWV7"/>
<reference evidence="3" key="1">
    <citation type="submission" date="2020-12" db="EMBL/GenBank/DDBJ databases">
        <title>Sedimentitalea sp. nov., isolated from sand in Incheon.</title>
        <authorList>
            <person name="Kim W."/>
        </authorList>
    </citation>
    <scope>NUCLEOTIDE SEQUENCE</scope>
    <source>
        <strain evidence="3">CAU 1593</strain>
    </source>
</reference>
<proteinExistence type="predicted"/>
<keyword evidence="2" id="KW-1133">Transmembrane helix</keyword>
<feature type="compositionally biased region" description="Polar residues" evidence="1">
    <location>
        <begin position="74"/>
        <end position="83"/>
    </location>
</feature>
<keyword evidence="4" id="KW-1185">Reference proteome</keyword>
<name>A0A8J7LWV7_9RHOB</name>